<keyword evidence="2" id="KW-1185">Reference proteome</keyword>
<accession>A0A314UWI4</accession>
<dbReference type="STRING" id="2094558.A0A314UWI4"/>
<dbReference type="AlphaFoldDB" id="A0A314UWI4"/>
<name>A0A314UWI4_PRUYE</name>
<organism evidence="1 2">
    <name type="scientific">Prunus yedoensis var. nudiflora</name>
    <dbReference type="NCBI Taxonomy" id="2094558"/>
    <lineage>
        <taxon>Eukaryota</taxon>
        <taxon>Viridiplantae</taxon>
        <taxon>Streptophyta</taxon>
        <taxon>Embryophyta</taxon>
        <taxon>Tracheophyta</taxon>
        <taxon>Spermatophyta</taxon>
        <taxon>Magnoliopsida</taxon>
        <taxon>eudicotyledons</taxon>
        <taxon>Gunneridae</taxon>
        <taxon>Pentapetalae</taxon>
        <taxon>rosids</taxon>
        <taxon>fabids</taxon>
        <taxon>Rosales</taxon>
        <taxon>Rosaceae</taxon>
        <taxon>Amygdaloideae</taxon>
        <taxon>Amygdaleae</taxon>
        <taxon>Prunus</taxon>
    </lineage>
</organism>
<dbReference type="Proteomes" id="UP000250321">
    <property type="component" value="Unassembled WGS sequence"/>
</dbReference>
<gene>
    <name evidence="1" type="ORF">Pyn_04274</name>
</gene>
<reference evidence="1 2" key="1">
    <citation type="submission" date="2018-02" db="EMBL/GenBank/DDBJ databases">
        <title>Draft genome of wild Prunus yedoensis var. nudiflora.</title>
        <authorList>
            <person name="Baek S."/>
            <person name="Kim J.-H."/>
            <person name="Choi K."/>
            <person name="Kim G.-B."/>
            <person name="Cho A."/>
            <person name="Jang H."/>
            <person name="Shin C.-H."/>
            <person name="Yu H.-J."/>
            <person name="Mun J.-H."/>
        </authorList>
    </citation>
    <scope>NUCLEOTIDE SEQUENCE [LARGE SCALE GENOMIC DNA]</scope>
    <source>
        <strain evidence="2">cv. Jeju island</strain>
        <tissue evidence="1">Leaf</tissue>
    </source>
</reference>
<evidence type="ECO:0000313" key="1">
    <source>
        <dbReference type="EMBL" id="PQM41915.1"/>
    </source>
</evidence>
<sequence>MARNSGILIRHLFGNWSNPCAGLLHHRRKLLPSSIQTLTLTSIPSTTPSLPPPCKLPLSSPNLHFKERSDKGLVFSRPANMVIISNKDDYDRAIKQVKDGLWPAVFYWVAPDRTPLWTFSTFKLHRLREEFPHVTIYKVIGIPVNNMEKMWKYTKPDEMPEFHFYLNGEKEGDLHGSDKLQDIFAELYRNVAPVEATQPMGSSGMGERRAEQLVVQANKDENDKGSVRALSQWRDAATLSQLRGAAALAQGSGGLVEAVESSTAPSLDEVMQAVESLPGGCANSILWWFARGLFKYQPKKRVMFSKVQGLYFKVAWLMHEMAEE</sequence>
<dbReference type="EMBL" id="PJQY01002896">
    <property type="protein sequence ID" value="PQM41915.1"/>
    <property type="molecule type" value="Genomic_DNA"/>
</dbReference>
<proteinExistence type="predicted"/>
<dbReference type="OrthoDB" id="2121326at2759"/>
<evidence type="ECO:0000313" key="2">
    <source>
        <dbReference type="Proteomes" id="UP000250321"/>
    </source>
</evidence>
<comment type="caution">
    <text evidence="1">The sequence shown here is derived from an EMBL/GenBank/DDBJ whole genome shotgun (WGS) entry which is preliminary data.</text>
</comment>
<protein>
    <submittedName>
        <fullName evidence="1">Uncharacterized protein</fullName>
    </submittedName>
</protein>